<feature type="region of interest" description="Disordered" evidence="1">
    <location>
        <begin position="826"/>
        <end position="848"/>
    </location>
</feature>
<dbReference type="InterPro" id="IPR017451">
    <property type="entry name" value="F-box-assoc_interact_dom"/>
</dbReference>
<evidence type="ECO:0000313" key="4">
    <source>
        <dbReference type="Proteomes" id="UP000701853"/>
    </source>
</evidence>
<feature type="domain" description="F-box" evidence="2">
    <location>
        <begin position="35"/>
        <end position="75"/>
    </location>
</feature>
<comment type="caution">
    <text evidence="3">The sequence shown here is derived from an EMBL/GenBank/DDBJ whole genome shotgun (WGS) entry which is preliminary data.</text>
</comment>
<protein>
    <recommendedName>
        <fullName evidence="2">F-box domain-containing protein</fullName>
    </recommendedName>
</protein>
<dbReference type="InterPro" id="IPR001810">
    <property type="entry name" value="F-box_dom"/>
</dbReference>
<dbReference type="Proteomes" id="UP000701853">
    <property type="component" value="Chromosome 8"/>
</dbReference>
<sequence>MELLKLKLNLIIITRTLKTFSSLFNSPIQNRMATLSHDMIIEILCCLTVKDLLRFKCVSKLWCSWIEDPYFIKLHLSYSLKTNTNHSLILRYRKFQFLSVNYDSPKTTRRLKQPFGEQKKPIQILGSCNGLLAVEYYYNRIFVWNLSTRKYQVLPSTKIDFSSPSICYGRSIYYGFGYDRVYSLRSNCWRRIKDFCFYLIFYRELGFLANNVLHWMVFKTRESSNRNLVGFDLRSEEFRLVELPDFCLDENFYFDVKAMEGYLCLTATHRKLNDVVVDVWIMKEYGVKESWVKLMSSTQPDLLPGSPFEVPLAFSKKGNKVLFHNKYSRGNRGSLVWYDLGSKRVEKVGIKGVPVVYDVYLYVESLVPLNDRRPRECHRLDHGVENINVRVALGMNSEYGVGIDGEAQRRTCFDELAEKKLVKLTFKIIVFHAMLFSTAKPLKNLSTLINLHIQNLLKMATLSHDMTLDILRCLSVKDLLRFKCVSKFWCSWIDDPYFIKFHLSYSLKTNTNRCLIIRHCKYQFLSVNYDSPKITRRLKQPLGEQKKSIQILGSCNGLLAIEDENGRMLLWNPSTRKYQVLPSTEIEFSSPPIRYSRSTYCGFGYDPVSDDYKLVRIVQLLGANDEYFHSEAKVYSLRSNSWRRIKGFCFYFISYRQLGFLANNVLHWMVFKTPESSSRNLVGFDLRSEEFSLVELPDFCLDENIYFNVKAMGGYLCLTATYWELGDIVADVWIMKEYGVKESWVKLRSSTQPDLLPGSPSEVPLAFSQNGDKVLFHLKFNQDKRDCLVWYDLGSKRIEKVGIRGVPIVYDVDLYVESLVPLNQKPPRVQKKSSSTSKKKFHPEKGKC</sequence>
<dbReference type="PANTHER" id="PTHR31672">
    <property type="entry name" value="BNACNNG10540D PROTEIN"/>
    <property type="match status" value="1"/>
</dbReference>
<dbReference type="AlphaFoldDB" id="A0A8J5YJD0"/>
<gene>
    <name evidence="3" type="ORF">CXB51_021287</name>
</gene>
<keyword evidence="4" id="KW-1185">Reference proteome</keyword>
<dbReference type="Pfam" id="PF07734">
    <property type="entry name" value="FBA_1"/>
    <property type="match status" value="1"/>
</dbReference>
<accession>A0A8J5YJD0</accession>
<dbReference type="InterPro" id="IPR013187">
    <property type="entry name" value="F-box-assoc_dom_typ3"/>
</dbReference>
<dbReference type="PANTHER" id="PTHR31672:SF13">
    <property type="entry name" value="F-BOX PROTEIN CPR30-LIKE"/>
    <property type="match status" value="1"/>
</dbReference>
<dbReference type="Gene3D" id="1.20.1280.50">
    <property type="match status" value="2"/>
</dbReference>
<dbReference type="OrthoDB" id="591557at2759"/>
<dbReference type="Pfam" id="PF08268">
    <property type="entry name" value="FBA_3"/>
    <property type="match status" value="1"/>
</dbReference>
<dbReference type="SUPFAM" id="SSF81383">
    <property type="entry name" value="F-box domain"/>
    <property type="match status" value="2"/>
</dbReference>
<evidence type="ECO:0000256" key="1">
    <source>
        <dbReference type="SAM" id="MobiDB-lite"/>
    </source>
</evidence>
<name>A0A8J5YJD0_9ROSI</name>
<reference evidence="3 4" key="1">
    <citation type="journal article" date="2021" name="bioRxiv">
        <title>The Gossypium anomalum genome as a resource for cotton improvement and evolutionary analysis of hybrid incompatibility.</title>
        <authorList>
            <person name="Grover C.E."/>
            <person name="Yuan D."/>
            <person name="Arick M.A."/>
            <person name="Miller E.R."/>
            <person name="Hu G."/>
            <person name="Peterson D.G."/>
            <person name="Wendel J.F."/>
            <person name="Udall J.A."/>
        </authorList>
    </citation>
    <scope>NUCLEOTIDE SEQUENCE [LARGE SCALE GENOMIC DNA]</scope>
    <source>
        <strain evidence="3">JFW-Udall</strain>
        <tissue evidence="3">Leaf</tissue>
    </source>
</reference>
<organism evidence="3 4">
    <name type="scientific">Gossypium anomalum</name>
    <dbReference type="NCBI Taxonomy" id="47600"/>
    <lineage>
        <taxon>Eukaryota</taxon>
        <taxon>Viridiplantae</taxon>
        <taxon>Streptophyta</taxon>
        <taxon>Embryophyta</taxon>
        <taxon>Tracheophyta</taxon>
        <taxon>Spermatophyta</taxon>
        <taxon>Magnoliopsida</taxon>
        <taxon>eudicotyledons</taxon>
        <taxon>Gunneridae</taxon>
        <taxon>Pentapetalae</taxon>
        <taxon>rosids</taxon>
        <taxon>malvids</taxon>
        <taxon>Malvales</taxon>
        <taxon>Malvaceae</taxon>
        <taxon>Malvoideae</taxon>
        <taxon>Gossypium</taxon>
    </lineage>
</organism>
<dbReference type="EMBL" id="JAHUZN010000008">
    <property type="protein sequence ID" value="KAG8484933.1"/>
    <property type="molecule type" value="Genomic_DNA"/>
</dbReference>
<proteinExistence type="predicted"/>
<feature type="domain" description="F-box" evidence="2">
    <location>
        <begin position="462"/>
        <end position="502"/>
    </location>
</feature>
<evidence type="ECO:0000313" key="3">
    <source>
        <dbReference type="EMBL" id="KAG8484933.1"/>
    </source>
</evidence>
<dbReference type="NCBIfam" id="TIGR01640">
    <property type="entry name" value="F_box_assoc_1"/>
    <property type="match status" value="2"/>
</dbReference>
<evidence type="ECO:0000259" key="2">
    <source>
        <dbReference type="SMART" id="SM00256"/>
    </source>
</evidence>
<dbReference type="InterPro" id="IPR050796">
    <property type="entry name" value="SCF_F-box_component"/>
</dbReference>
<dbReference type="Pfam" id="PF00646">
    <property type="entry name" value="F-box"/>
    <property type="match status" value="2"/>
</dbReference>
<dbReference type="SUPFAM" id="SSF69322">
    <property type="entry name" value="Tricorn protease domain 2"/>
    <property type="match status" value="1"/>
</dbReference>
<dbReference type="InterPro" id="IPR006527">
    <property type="entry name" value="F-box-assoc_dom_typ1"/>
</dbReference>
<dbReference type="SMART" id="SM00256">
    <property type="entry name" value="FBOX"/>
    <property type="match status" value="2"/>
</dbReference>
<dbReference type="InterPro" id="IPR036047">
    <property type="entry name" value="F-box-like_dom_sf"/>
</dbReference>